<dbReference type="eggNOG" id="COG2944">
    <property type="taxonomic scope" value="Bacteria"/>
</dbReference>
<protein>
    <submittedName>
        <fullName evidence="1">Uncharacterized protein</fullName>
    </submittedName>
</protein>
<accession>N2AGW0</accession>
<name>N2AGW0_9FIRM</name>
<evidence type="ECO:0000313" key="2">
    <source>
        <dbReference type="Proteomes" id="UP000012589"/>
    </source>
</evidence>
<proteinExistence type="predicted"/>
<evidence type="ECO:0000313" key="1">
    <source>
        <dbReference type="EMBL" id="EMZ27246.1"/>
    </source>
</evidence>
<reference evidence="1 2" key="1">
    <citation type="journal article" date="2014" name="Genome Announc.">
        <title>Draft genome sequences of the altered schaedler flora, a defined bacterial community from gnotobiotic mice.</title>
        <authorList>
            <person name="Wannemuehler M.J."/>
            <person name="Overstreet A.M."/>
            <person name="Ward D.V."/>
            <person name="Phillips G.J."/>
        </authorList>
    </citation>
    <scope>NUCLEOTIDE SEQUENCE [LARGE SCALE GENOMIC DNA]</scope>
    <source>
        <strain evidence="1 2">ASF492</strain>
    </source>
</reference>
<keyword evidence="2" id="KW-1185">Reference proteome</keyword>
<dbReference type="HOGENOM" id="CLU_2023272_0_0_9"/>
<organism evidence="1 2">
    <name type="scientific">Eubacterium plexicaudatum ASF492</name>
    <dbReference type="NCBI Taxonomy" id="1235802"/>
    <lineage>
        <taxon>Bacteria</taxon>
        <taxon>Bacillati</taxon>
        <taxon>Bacillota</taxon>
        <taxon>Clostridia</taxon>
        <taxon>Eubacteriales</taxon>
        <taxon>Eubacteriaceae</taxon>
        <taxon>Eubacterium</taxon>
    </lineage>
</organism>
<dbReference type="AlphaFoldDB" id="N2AGW0"/>
<gene>
    <name evidence="1" type="ORF">C823_02370</name>
</gene>
<dbReference type="STRING" id="1235802.C823_02370"/>
<dbReference type="Proteomes" id="UP000012589">
    <property type="component" value="Unassembled WGS sequence"/>
</dbReference>
<sequence length="122" mass="14189">MESNINVIGDLDGGKIVVIKDIAFKGRQKIEWSEVEKYLKRFVGEYYSIIETSDMVYIGSDLPDEFSGSNYTKTQNTVGIGMIQNLHFRSIMKTRNWRDSMYSEPFYLSATLRMENCTCMIW</sequence>
<dbReference type="EMBL" id="AQFT01000072">
    <property type="protein sequence ID" value="EMZ27246.1"/>
    <property type="molecule type" value="Genomic_DNA"/>
</dbReference>
<comment type="caution">
    <text evidence="1">The sequence shown here is derived from an EMBL/GenBank/DDBJ whole genome shotgun (WGS) entry which is preliminary data.</text>
</comment>